<feature type="coiled-coil region" evidence="5">
    <location>
        <begin position="80"/>
        <end position="107"/>
    </location>
</feature>
<dbReference type="InterPro" id="IPR047057">
    <property type="entry name" value="MerR_fam"/>
</dbReference>
<dbReference type="GO" id="GO:0003700">
    <property type="term" value="F:DNA-binding transcription factor activity"/>
    <property type="evidence" value="ECO:0007669"/>
    <property type="project" value="InterPro"/>
</dbReference>
<dbReference type="InterPro" id="IPR009061">
    <property type="entry name" value="DNA-bd_dom_put_sf"/>
</dbReference>
<keyword evidence="1" id="KW-0678">Repressor</keyword>
<dbReference type="AlphaFoldDB" id="A0A7G9SAD9"/>
<dbReference type="Proteomes" id="UP000515955">
    <property type="component" value="Chromosome"/>
</dbReference>
<dbReference type="Pfam" id="PF13411">
    <property type="entry name" value="MerR_1"/>
    <property type="match status" value="1"/>
</dbReference>
<name>A0A7G9SAD9_9SPHN</name>
<evidence type="ECO:0000256" key="5">
    <source>
        <dbReference type="SAM" id="Coils"/>
    </source>
</evidence>
<dbReference type="PANTHER" id="PTHR30204:SF69">
    <property type="entry name" value="MERR-FAMILY TRANSCRIPTIONAL REGULATOR"/>
    <property type="match status" value="1"/>
</dbReference>
<dbReference type="RefSeq" id="WP_187541813.1">
    <property type="nucleotide sequence ID" value="NZ_CP060717.1"/>
</dbReference>
<gene>
    <name evidence="7" type="ORF">H9L12_11295</name>
</gene>
<dbReference type="GO" id="GO:0003677">
    <property type="term" value="F:DNA binding"/>
    <property type="evidence" value="ECO:0007669"/>
    <property type="project" value="UniProtKB-KW"/>
</dbReference>
<dbReference type="EMBL" id="CP060717">
    <property type="protein sequence ID" value="QNN64814.1"/>
    <property type="molecule type" value="Genomic_DNA"/>
</dbReference>
<organism evidence="7 8">
    <name type="scientific">Sphingomonas rhizophila</name>
    <dbReference type="NCBI Taxonomy" id="2071607"/>
    <lineage>
        <taxon>Bacteria</taxon>
        <taxon>Pseudomonadati</taxon>
        <taxon>Pseudomonadota</taxon>
        <taxon>Alphaproteobacteria</taxon>
        <taxon>Sphingomonadales</taxon>
        <taxon>Sphingomonadaceae</taxon>
        <taxon>Sphingomonas</taxon>
    </lineage>
</organism>
<dbReference type="KEGG" id="srhi:H9L12_11295"/>
<evidence type="ECO:0000256" key="2">
    <source>
        <dbReference type="ARBA" id="ARBA00023015"/>
    </source>
</evidence>
<reference evidence="7 8" key="1">
    <citation type="submission" date="2020-08" db="EMBL/GenBank/DDBJ databases">
        <title>Genome sequence of Sphingomonas rhizophila KACC 19189T.</title>
        <authorList>
            <person name="Hyun D.-W."/>
            <person name="Bae J.-W."/>
        </authorList>
    </citation>
    <scope>NUCLEOTIDE SEQUENCE [LARGE SCALE GENOMIC DNA]</scope>
    <source>
        <strain evidence="7 8">KACC 19189</strain>
    </source>
</reference>
<keyword evidence="4" id="KW-0804">Transcription</keyword>
<dbReference type="Gene3D" id="1.10.1660.10">
    <property type="match status" value="1"/>
</dbReference>
<evidence type="ECO:0000256" key="3">
    <source>
        <dbReference type="ARBA" id="ARBA00023125"/>
    </source>
</evidence>
<dbReference type="PROSITE" id="PS50937">
    <property type="entry name" value="HTH_MERR_2"/>
    <property type="match status" value="1"/>
</dbReference>
<dbReference type="SUPFAM" id="SSF46955">
    <property type="entry name" value="Putative DNA-binding domain"/>
    <property type="match status" value="1"/>
</dbReference>
<keyword evidence="2" id="KW-0805">Transcription regulation</keyword>
<evidence type="ECO:0000256" key="1">
    <source>
        <dbReference type="ARBA" id="ARBA00022491"/>
    </source>
</evidence>
<dbReference type="SMART" id="SM00422">
    <property type="entry name" value="HTH_MERR"/>
    <property type="match status" value="1"/>
</dbReference>
<keyword evidence="5" id="KW-0175">Coiled coil</keyword>
<protein>
    <submittedName>
        <fullName evidence="7">MerR family transcriptional regulator</fullName>
    </submittedName>
</protein>
<evidence type="ECO:0000259" key="6">
    <source>
        <dbReference type="PROSITE" id="PS50937"/>
    </source>
</evidence>
<feature type="domain" description="HTH merR-type" evidence="6">
    <location>
        <begin position="2"/>
        <end position="70"/>
    </location>
</feature>
<sequence length="128" mass="13652">MAMTIAALGRAAGVGVETVRYYQRRGLLPVPDGAGSIRRYDDSDLRKLHFIRRAAAAGFSLAEIGELIRLDATNDRARAAEMAGVRLAALDDRIAELEAARASLGKLRRACTGGKAGPCPILEAFDPD</sequence>
<accession>A0A7G9SAD9</accession>
<evidence type="ECO:0000313" key="8">
    <source>
        <dbReference type="Proteomes" id="UP000515955"/>
    </source>
</evidence>
<dbReference type="PANTHER" id="PTHR30204">
    <property type="entry name" value="REDOX-CYCLING DRUG-SENSING TRANSCRIPTIONAL ACTIVATOR SOXR"/>
    <property type="match status" value="1"/>
</dbReference>
<dbReference type="InterPro" id="IPR000551">
    <property type="entry name" value="MerR-type_HTH_dom"/>
</dbReference>
<keyword evidence="8" id="KW-1185">Reference proteome</keyword>
<proteinExistence type="predicted"/>
<dbReference type="PRINTS" id="PR00040">
    <property type="entry name" value="HTHMERR"/>
</dbReference>
<keyword evidence="3" id="KW-0238">DNA-binding</keyword>
<evidence type="ECO:0000313" key="7">
    <source>
        <dbReference type="EMBL" id="QNN64814.1"/>
    </source>
</evidence>
<evidence type="ECO:0000256" key="4">
    <source>
        <dbReference type="ARBA" id="ARBA00023163"/>
    </source>
</evidence>